<dbReference type="SMART" id="SM00347">
    <property type="entry name" value="HTH_MARR"/>
    <property type="match status" value="1"/>
</dbReference>
<comment type="caution">
    <text evidence="5">The sequence shown here is derived from an EMBL/GenBank/DDBJ whole genome shotgun (WGS) entry which is preliminary data.</text>
</comment>
<dbReference type="InterPro" id="IPR036388">
    <property type="entry name" value="WH-like_DNA-bd_sf"/>
</dbReference>
<dbReference type="PROSITE" id="PS50995">
    <property type="entry name" value="HTH_MARR_2"/>
    <property type="match status" value="1"/>
</dbReference>
<dbReference type="EMBL" id="SOZD01000001">
    <property type="protein sequence ID" value="TFF27749.1"/>
    <property type="molecule type" value="Genomic_DNA"/>
</dbReference>
<gene>
    <name evidence="5" type="ORF">E3C22_04640</name>
</gene>
<dbReference type="GO" id="GO:0003700">
    <property type="term" value="F:DNA-binding transcription factor activity"/>
    <property type="evidence" value="ECO:0007669"/>
    <property type="project" value="InterPro"/>
</dbReference>
<dbReference type="InterPro" id="IPR039422">
    <property type="entry name" value="MarR/SlyA-like"/>
</dbReference>
<evidence type="ECO:0000313" key="6">
    <source>
        <dbReference type="Proteomes" id="UP000298179"/>
    </source>
</evidence>
<evidence type="ECO:0000259" key="4">
    <source>
        <dbReference type="PROSITE" id="PS50995"/>
    </source>
</evidence>
<dbReference type="PRINTS" id="PR00598">
    <property type="entry name" value="HTHMARR"/>
</dbReference>
<dbReference type="GO" id="GO:0006950">
    <property type="term" value="P:response to stress"/>
    <property type="evidence" value="ECO:0007669"/>
    <property type="project" value="TreeGrafter"/>
</dbReference>
<dbReference type="OrthoDB" id="582199at2"/>
<proteinExistence type="predicted"/>
<keyword evidence="3" id="KW-0804">Transcription</keyword>
<evidence type="ECO:0000256" key="2">
    <source>
        <dbReference type="ARBA" id="ARBA00023125"/>
    </source>
</evidence>
<evidence type="ECO:0000313" key="5">
    <source>
        <dbReference type="EMBL" id="TFF27749.1"/>
    </source>
</evidence>
<dbReference type="PANTHER" id="PTHR33164:SF64">
    <property type="entry name" value="TRANSCRIPTIONAL REGULATOR SLYA"/>
    <property type="match status" value="1"/>
</dbReference>
<dbReference type="Pfam" id="PF01047">
    <property type="entry name" value="MarR"/>
    <property type="match status" value="1"/>
</dbReference>
<protein>
    <submittedName>
        <fullName evidence="5">MarR family transcriptional regulator</fullName>
    </submittedName>
</protein>
<dbReference type="Proteomes" id="UP000298179">
    <property type="component" value="Unassembled WGS sequence"/>
</dbReference>
<keyword evidence="6" id="KW-1185">Reference proteome</keyword>
<sequence>MPQPISSNALGFLLVDIARLFRQGFERAVVEAGLSLTPGEIRALVYVWRFEGSRQAVLAERMGVEPMTMSAYLDRLESRGLVERKVDKNDRRAKVVTTTDTASAVFEEIRPVGEVMYDRLVSGFSEEERESVQEMLIRIRQNLTSDPQIVGEDTVIPASRAARNGEGVYRTA</sequence>
<feature type="domain" description="HTH marR-type" evidence="4">
    <location>
        <begin position="7"/>
        <end position="141"/>
    </location>
</feature>
<dbReference type="AlphaFoldDB" id="A0A4Y8RTT9"/>
<dbReference type="SUPFAM" id="SSF46785">
    <property type="entry name" value="Winged helix' DNA-binding domain"/>
    <property type="match status" value="1"/>
</dbReference>
<dbReference type="RefSeq" id="WP_134760655.1">
    <property type="nucleotide sequence ID" value="NZ_SOZD01000001.1"/>
</dbReference>
<evidence type="ECO:0000256" key="1">
    <source>
        <dbReference type="ARBA" id="ARBA00023015"/>
    </source>
</evidence>
<dbReference type="PROSITE" id="PS01117">
    <property type="entry name" value="HTH_MARR_1"/>
    <property type="match status" value="1"/>
</dbReference>
<reference evidence="5 6" key="1">
    <citation type="submission" date="2019-03" db="EMBL/GenBank/DDBJ databases">
        <title>Jiella endophytica sp. nov., a novel endophytic bacterium isolated from root of Ficus microcarpa Linn. f.</title>
        <authorList>
            <person name="Tuo L."/>
        </authorList>
    </citation>
    <scope>NUCLEOTIDE SEQUENCE [LARGE SCALE GENOMIC DNA]</scope>
    <source>
        <strain evidence="5 6">CBS5Q-3</strain>
    </source>
</reference>
<dbReference type="InterPro" id="IPR023187">
    <property type="entry name" value="Tscrpt_reg_MarR-type_CS"/>
</dbReference>
<name>A0A4Y8RTT9_9HYPH</name>
<keyword evidence="1" id="KW-0805">Transcription regulation</keyword>
<accession>A0A4Y8RTT9</accession>
<dbReference type="GO" id="GO:0003677">
    <property type="term" value="F:DNA binding"/>
    <property type="evidence" value="ECO:0007669"/>
    <property type="project" value="UniProtKB-KW"/>
</dbReference>
<dbReference type="InterPro" id="IPR036390">
    <property type="entry name" value="WH_DNA-bd_sf"/>
</dbReference>
<keyword evidence="2" id="KW-0238">DNA-binding</keyword>
<organism evidence="5 6">
    <name type="scientific">Jiella endophytica</name>
    <dbReference type="NCBI Taxonomy" id="2558362"/>
    <lineage>
        <taxon>Bacteria</taxon>
        <taxon>Pseudomonadati</taxon>
        <taxon>Pseudomonadota</taxon>
        <taxon>Alphaproteobacteria</taxon>
        <taxon>Hyphomicrobiales</taxon>
        <taxon>Aurantimonadaceae</taxon>
        <taxon>Jiella</taxon>
    </lineage>
</organism>
<dbReference type="PANTHER" id="PTHR33164">
    <property type="entry name" value="TRANSCRIPTIONAL REGULATOR, MARR FAMILY"/>
    <property type="match status" value="1"/>
</dbReference>
<dbReference type="InterPro" id="IPR000835">
    <property type="entry name" value="HTH_MarR-typ"/>
</dbReference>
<evidence type="ECO:0000256" key="3">
    <source>
        <dbReference type="ARBA" id="ARBA00023163"/>
    </source>
</evidence>
<dbReference type="Gene3D" id="1.10.10.10">
    <property type="entry name" value="Winged helix-like DNA-binding domain superfamily/Winged helix DNA-binding domain"/>
    <property type="match status" value="1"/>
</dbReference>